<sequence length="62" mass="6900">MLWRWQSKPHKTKAGIKSVGAGLPAMAVYQSRYSVTDPPPSQASQLPHLFCVVFRNPDSPPH</sequence>
<dbReference type="Proteomes" id="UP000324029">
    <property type="component" value="Unassembled WGS sequence"/>
</dbReference>
<evidence type="ECO:0000313" key="1">
    <source>
        <dbReference type="EMBL" id="TYK55480.1"/>
    </source>
</evidence>
<proteinExistence type="predicted"/>
<accession>A0A5D3G5W4</accession>
<dbReference type="EMBL" id="VSRO01000012">
    <property type="protein sequence ID" value="TYK55480.1"/>
    <property type="molecule type" value="Genomic_DNA"/>
</dbReference>
<dbReference type="AlphaFoldDB" id="A0A5D3G5W4"/>
<evidence type="ECO:0000313" key="2">
    <source>
        <dbReference type="Proteomes" id="UP000324029"/>
    </source>
</evidence>
<reference evidence="1 2" key="2">
    <citation type="submission" date="2019-08" db="EMBL/GenBank/DDBJ databases">
        <authorList>
            <person name="Brilhante M."/>
            <person name="Perreten V."/>
        </authorList>
    </citation>
    <scope>NUCLEOTIDE SEQUENCE [LARGE SCALE GENOMIC DNA]</scope>
    <source>
        <strain evidence="1 2">MCP106</strain>
    </source>
</reference>
<protein>
    <submittedName>
        <fullName evidence="1">Uncharacterized protein</fullName>
    </submittedName>
</protein>
<reference evidence="1 2" key="1">
    <citation type="submission" date="2019-08" db="EMBL/GenBank/DDBJ databases">
        <title>Subclass B2 metallo-beta lactamase from Pseudomonas synxantha.</title>
        <authorList>
            <person name="Poirel L."/>
            <person name="Palmieri M."/>
            <person name="Masseron A."/>
            <person name="Perreten V."/>
            <person name="Nordman P."/>
        </authorList>
    </citation>
    <scope>NUCLEOTIDE SEQUENCE [LARGE SCALE GENOMIC DNA]</scope>
    <source>
        <strain evidence="1 2">MCP106</strain>
    </source>
</reference>
<name>A0A5D3G5W4_9PSED</name>
<gene>
    <name evidence="1" type="ORF">FXO26_22340</name>
</gene>
<comment type="caution">
    <text evidence="1">The sequence shown here is derived from an EMBL/GenBank/DDBJ whole genome shotgun (WGS) entry which is preliminary data.</text>
</comment>
<organism evidence="1 2">
    <name type="scientific">Pseudomonas synxantha</name>
    <dbReference type="NCBI Taxonomy" id="47883"/>
    <lineage>
        <taxon>Bacteria</taxon>
        <taxon>Pseudomonadati</taxon>
        <taxon>Pseudomonadota</taxon>
        <taxon>Gammaproteobacteria</taxon>
        <taxon>Pseudomonadales</taxon>
        <taxon>Pseudomonadaceae</taxon>
        <taxon>Pseudomonas</taxon>
    </lineage>
</organism>